<accession>A0A0M3K328</accession>
<evidence type="ECO:0000313" key="1">
    <source>
        <dbReference type="EMBL" id="VDK53294.1"/>
    </source>
</evidence>
<evidence type="ECO:0000313" key="3">
    <source>
        <dbReference type="WBParaSite" id="ASIM_0001536001-mRNA-1"/>
    </source>
</evidence>
<reference evidence="3" key="1">
    <citation type="submission" date="2017-02" db="UniProtKB">
        <authorList>
            <consortium name="WormBaseParasite"/>
        </authorList>
    </citation>
    <scope>IDENTIFICATION</scope>
</reference>
<reference evidence="1 2" key="2">
    <citation type="submission" date="2018-11" db="EMBL/GenBank/DDBJ databases">
        <authorList>
            <consortium name="Pathogen Informatics"/>
        </authorList>
    </citation>
    <scope>NUCLEOTIDE SEQUENCE [LARGE SCALE GENOMIC DNA]</scope>
</reference>
<proteinExistence type="predicted"/>
<name>A0A0M3K328_ANISI</name>
<sequence length="37" mass="4364">MDSVDDNDKLAVVLRLIAKAHIKWNIHKYHLMVSELF</sequence>
<protein>
    <submittedName>
        <fullName evidence="3">GLOBIN domain-containing protein</fullName>
    </submittedName>
</protein>
<dbReference type="AlphaFoldDB" id="A0A0M3K328"/>
<gene>
    <name evidence="1" type="ORF">ASIM_LOCUS14770</name>
</gene>
<dbReference type="Proteomes" id="UP000267096">
    <property type="component" value="Unassembled WGS sequence"/>
</dbReference>
<dbReference type="WBParaSite" id="ASIM_0001536001-mRNA-1">
    <property type="protein sequence ID" value="ASIM_0001536001-mRNA-1"/>
    <property type="gene ID" value="ASIM_0001536001"/>
</dbReference>
<keyword evidence="2" id="KW-1185">Reference proteome</keyword>
<evidence type="ECO:0000313" key="2">
    <source>
        <dbReference type="Proteomes" id="UP000267096"/>
    </source>
</evidence>
<organism evidence="3">
    <name type="scientific">Anisakis simplex</name>
    <name type="common">Herring worm</name>
    <dbReference type="NCBI Taxonomy" id="6269"/>
    <lineage>
        <taxon>Eukaryota</taxon>
        <taxon>Metazoa</taxon>
        <taxon>Ecdysozoa</taxon>
        <taxon>Nematoda</taxon>
        <taxon>Chromadorea</taxon>
        <taxon>Rhabditida</taxon>
        <taxon>Spirurina</taxon>
        <taxon>Ascaridomorpha</taxon>
        <taxon>Ascaridoidea</taxon>
        <taxon>Anisakidae</taxon>
        <taxon>Anisakis</taxon>
        <taxon>Anisakis simplex complex</taxon>
    </lineage>
</organism>
<dbReference type="EMBL" id="UYRR01031921">
    <property type="protein sequence ID" value="VDK53294.1"/>
    <property type="molecule type" value="Genomic_DNA"/>
</dbReference>
<dbReference type="OrthoDB" id="436496at2759"/>